<dbReference type="AlphaFoldDB" id="A0A3D8LBZ9"/>
<dbReference type="GO" id="GO:0006355">
    <property type="term" value="P:regulation of DNA-templated transcription"/>
    <property type="evidence" value="ECO:0007669"/>
    <property type="project" value="InterPro"/>
</dbReference>
<dbReference type="Pfam" id="PF00196">
    <property type="entry name" value="GerE"/>
    <property type="match status" value="1"/>
</dbReference>
<dbReference type="CDD" id="cd17535">
    <property type="entry name" value="REC_NarL-like"/>
    <property type="match status" value="1"/>
</dbReference>
<dbReference type="PANTHER" id="PTHR43214">
    <property type="entry name" value="TWO-COMPONENT RESPONSE REGULATOR"/>
    <property type="match status" value="1"/>
</dbReference>
<name>A0A3D8LBZ9_9BACT</name>
<dbReference type="Proteomes" id="UP000256708">
    <property type="component" value="Unassembled WGS sequence"/>
</dbReference>
<evidence type="ECO:0000256" key="3">
    <source>
        <dbReference type="PROSITE-ProRule" id="PRU00169"/>
    </source>
</evidence>
<dbReference type="CDD" id="cd06170">
    <property type="entry name" value="LuxR_C_like"/>
    <property type="match status" value="1"/>
</dbReference>
<feature type="domain" description="Response regulatory" evidence="5">
    <location>
        <begin position="8"/>
        <end position="124"/>
    </location>
</feature>
<feature type="domain" description="HTH luxR-type" evidence="4">
    <location>
        <begin position="152"/>
        <end position="217"/>
    </location>
</feature>
<dbReference type="InterPro" id="IPR039420">
    <property type="entry name" value="WalR-like"/>
</dbReference>
<dbReference type="InterPro" id="IPR001789">
    <property type="entry name" value="Sig_transdc_resp-reg_receiver"/>
</dbReference>
<protein>
    <submittedName>
        <fullName evidence="6">DNA-binding response regulator</fullName>
    </submittedName>
</protein>
<dbReference type="InterPro" id="IPR058245">
    <property type="entry name" value="NreC/VraR/RcsB-like_REC"/>
</dbReference>
<accession>A0A3D8LBZ9</accession>
<evidence type="ECO:0000256" key="2">
    <source>
        <dbReference type="ARBA" id="ARBA00023125"/>
    </source>
</evidence>
<comment type="caution">
    <text evidence="6">The sequence shown here is derived from an EMBL/GenBank/DDBJ whole genome shotgun (WGS) entry which is preliminary data.</text>
</comment>
<dbReference type="OrthoDB" id="9797341at2"/>
<feature type="modified residue" description="4-aspartylphosphate" evidence="3">
    <location>
        <position position="59"/>
    </location>
</feature>
<proteinExistence type="predicted"/>
<keyword evidence="7" id="KW-1185">Reference proteome</keyword>
<dbReference type="InterPro" id="IPR016032">
    <property type="entry name" value="Sig_transdc_resp-reg_C-effctor"/>
</dbReference>
<dbReference type="PROSITE" id="PS50110">
    <property type="entry name" value="RESPONSE_REGULATORY"/>
    <property type="match status" value="1"/>
</dbReference>
<dbReference type="SMART" id="SM00421">
    <property type="entry name" value="HTH_LUXR"/>
    <property type="match status" value="1"/>
</dbReference>
<sequence length="223" mass="24595">MGENNLIRVVLTDDHNIIREGLRSLLEDDEETVVVGEASNGKELLDLLEHTPADVVLMDINMPVMDGYEATKQVAERFPDTKVLALSMLNSEPFVQKMMENGAAGYILKNTGKAELRSAIKLVANGSQFMCADLAIKFLHKSSTPEEDSDKPSRGGNVLSKRELEVLGLIAEGFTNAEIADKLFTSKRTIETHRQNILEKTNAKNTANLVKYAIQNGYISIDS</sequence>
<dbReference type="SUPFAM" id="SSF52172">
    <property type="entry name" value="CheY-like"/>
    <property type="match status" value="1"/>
</dbReference>
<dbReference type="InterPro" id="IPR011006">
    <property type="entry name" value="CheY-like_superfamily"/>
</dbReference>
<evidence type="ECO:0000256" key="1">
    <source>
        <dbReference type="ARBA" id="ARBA00022553"/>
    </source>
</evidence>
<dbReference type="SMART" id="SM00448">
    <property type="entry name" value="REC"/>
    <property type="match status" value="1"/>
</dbReference>
<keyword evidence="1 3" id="KW-0597">Phosphoprotein</keyword>
<dbReference type="PANTHER" id="PTHR43214:SF43">
    <property type="entry name" value="TWO-COMPONENT RESPONSE REGULATOR"/>
    <property type="match status" value="1"/>
</dbReference>
<dbReference type="Gene3D" id="3.40.50.2300">
    <property type="match status" value="1"/>
</dbReference>
<gene>
    <name evidence="6" type="ORF">DXT99_11650</name>
</gene>
<dbReference type="GO" id="GO:0000160">
    <property type="term" value="P:phosphorelay signal transduction system"/>
    <property type="evidence" value="ECO:0007669"/>
    <property type="project" value="InterPro"/>
</dbReference>
<reference evidence="7" key="1">
    <citation type="submission" date="2018-08" db="EMBL/GenBank/DDBJ databases">
        <authorList>
            <person name="Liu Z.-W."/>
            <person name="Du Z.-J."/>
        </authorList>
    </citation>
    <scope>NUCLEOTIDE SEQUENCE [LARGE SCALE GENOMIC DNA]</scope>
    <source>
        <strain evidence="7">H4X</strain>
    </source>
</reference>
<organism evidence="6 7">
    <name type="scientific">Pontibacter diazotrophicus</name>
    <dbReference type="NCBI Taxonomy" id="1400979"/>
    <lineage>
        <taxon>Bacteria</taxon>
        <taxon>Pseudomonadati</taxon>
        <taxon>Bacteroidota</taxon>
        <taxon>Cytophagia</taxon>
        <taxon>Cytophagales</taxon>
        <taxon>Hymenobacteraceae</taxon>
        <taxon>Pontibacter</taxon>
    </lineage>
</organism>
<dbReference type="RefSeq" id="WP_115565730.1">
    <property type="nucleotide sequence ID" value="NZ_QRGR01000011.1"/>
</dbReference>
<evidence type="ECO:0000259" key="5">
    <source>
        <dbReference type="PROSITE" id="PS50110"/>
    </source>
</evidence>
<evidence type="ECO:0000259" key="4">
    <source>
        <dbReference type="PROSITE" id="PS50043"/>
    </source>
</evidence>
<dbReference type="GO" id="GO:0003677">
    <property type="term" value="F:DNA binding"/>
    <property type="evidence" value="ECO:0007669"/>
    <property type="project" value="UniProtKB-KW"/>
</dbReference>
<evidence type="ECO:0000313" key="7">
    <source>
        <dbReference type="Proteomes" id="UP000256708"/>
    </source>
</evidence>
<dbReference type="PROSITE" id="PS50043">
    <property type="entry name" value="HTH_LUXR_2"/>
    <property type="match status" value="1"/>
</dbReference>
<dbReference type="Pfam" id="PF00072">
    <property type="entry name" value="Response_reg"/>
    <property type="match status" value="1"/>
</dbReference>
<dbReference type="PRINTS" id="PR00038">
    <property type="entry name" value="HTHLUXR"/>
</dbReference>
<keyword evidence="2 6" id="KW-0238">DNA-binding</keyword>
<dbReference type="InterPro" id="IPR000792">
    <property type="entry name" value="Tscrpt_reg_LuxR_C"/>
</dbReference>
<dbReference type="EMBL" id="QRGR01000011">
    <property type="protein sequence ID" value="RDV14938.1"/>
    <property type="molecule type" value="Genomic_DNA"/>
</dbReference>
<dbReference type="SUPFAM" id="SSF46894">
    <property type="entry name" value="C-terminal effector domain of the bipartite response regulators"/>
    <property type="match status" value="1"/>
</dbReference>
<evidence type="ECO:0000313" key="6">
    <source>
        <dbReference type="EMBL" id="RDV14938.1"/>
    </source>
</evidence>